<dbReference type="Proteomes" id="UP000094769">
    <property type="component" value="Unassembled WGS sequence"/>
</dbReference>
<comment type="caution">
    <text evidence="3">The sequence shown here is derived from an EMBL/GenBank/DDBJ whole genome shotgun (WGS) entry which is preliminary data.</text>
</comment>
<reference evidence="3 4" key="1">
    <citation type="submission" date="2016-06" db="EMBL/GenBank/DDBJ databases">
        <title>Genome sequence of endosymbiont of Candidatus Endolucinida thiodiazotropha.</title>
        <authorList>
            <person name="Poehlein A."/>
            <person name="Koenig S."/>
            <person name="Heiden S.E."/>
            <person name="Thuermer A."/>
            <person name="Voget S."/>
            <person name="Daniel R."/>
            <person name="Markert S."/>
            <person name="Gros O."/>
            <person name="Schweder T."/>
        </authorList>
    </citation>
    <scope>NUCLEOTIDE SEQUENCE [LARGE SCALE GENOMIC DNA]</scope>
    <source>
        <strain evidence="3 4">COS</strain>
    </source>
</reference>
<evidence type="ECO:0000259" key="2">
    <source>
        <dbReference type="Pfam" id="PF07589"/>
    </source>
</evidence>
<evidence type="ECO:0000256" key="1">
    <source>
        <dbReference type="SAM" id="SignalP"/>
    </source>
</evidence>
<proteinExistence type="predicted"/>
<dbReference type="EMBL" id="MARB01000027">
    <property type="protein sequence ID" value="ODJ86122.1"/>
    <property type="molecule type" value="Genomic_DNA"/>
</dbReference>
<dbReference type="NCBIfam" id="TIGR02595">
    <property type="entry name" value="PEP_CTERM"/>
    <property type="match status" value="1"/>
</dbReference>
<protein>
    <submittedName>
        <fullName evidence="3">PEP-CTERM motif protein</fullName>
    </submittedName>
</protein>
<accession>A0A7Z0VID3</accession>
<feature type="domain" description="Ice-binding protein C-terminal" evidence="2">
    <location>
        <begin position="145"/>
        <end position="168"/>
    </location>
</feature>
<keyword evidence="1" id="KW-0732">Signal</keyword>
<sequence length="176" mass="19021">MHKLINLLVGCLLLLPLATSANIIYTTGSITANGEGSVAYTLFDQNAPGWTGIYVNSWDFDTYVYLFESDGYLDSSDYITRNDDGGLGLNSFIGRVLNAGSYILAVSDYYLSLSEALSGYNSNNYYGDYSLTIASRAHVGFPTSSVPEPTTLSLLGLGLLGAGLFRRRMKNPPAAR</sequence>
<evidence type="ECO:0000313" key="3">
    <source>
        <dbReference type="EMBL" id="ODJ86122.1"/>
    </source>
</evidence>
<keyword evidence="4" id="KW-1185">Reference proteome</keyword>
<gene>
    <name evidence="3" type="ORF">CODIS_36570</name>
</gene>
<dbReference type="Pfam" id="PF07589">
    <property type="entry name" value="PEP-CTERM"/>
    <property type="match status" value="1"/>
</dbReference>
<dbReference type="RefSeq" id="WP_268805722.1">
    <property type="nucleotide sequence ID" value="NZ_MARB01000027.1"/>
</dbReference>
<name>A0A7Z0VID3_9GAMM</name>
<feature type="signal peptide" evidence="1">
    <location>
        <begin position="1"/>
        <end position="21"/>
    </location>
</feature>
<organism evidence="3 4">
    <name type="scientific">Candidatus Thiodiazotropha endolucinida</name>
    <dbReference type="NCBI Taxonomy" id="1655433"/>
    <lineage>
        <taxon>Bacteria</taxon>
        <taxon>Pseudomonadati</taxon>
        <taxon>Pseudomonadota</taxon>
        <taxon>Gammaproteobacteria</taxon>
        <taxon>Chromatiales</taxon>
        <taxon>Sedimenticolaceae</taxon>
        <taxon>Candidatus Thiodiazotropha</taxon>
    </lineage>
</organism>
<dbReference type="NCBIfam" id="NF038127">
    <property type="entry name" value="FDP_fam"/>
    <property type="match status" value="1"/>
</dbReference>
<evidence type="ECO:0000313" key="4">
    <source>
        <dbReference type="Proteomes" id="UP000094769"/>
    </source>
</evidence>
<dbReference type="AlphaFoldDB" id="A0A7Z0VID3"/>
<dbReference type="InterPro" id="IPR013424">
    <property type="entry name" value="Ice-binding_C"/>
</dbReference>
<feature type="chain" id="PRO_5031553004" evidence="1">
    <location>
        <begin position="22"/>
        <end position="176"/>
    </location>
</feature>